<dbReference type="EC" id="4.2.1.46" evidence="4"/>
<evidence type="ECO:0000256" key="7">
    <source>
        <dbReference type="SAM" id="MobiDB-lite"/>
    </source>
</evidence>
<dbReference type="Proteomes" id="UP001202117">
    <property type="component" value="Unassembled WGS sequence"/>
</dbReference>
<comment type="caution">
    <text evidence="9">The sequence shown here is derived from an EMBL/GenBank/DDBJ whole genome shotgun (WGS) entry which is preliminary data.</text>
</comment>
<evidence type="ECO:0000256" key="6">
    <source>
        <dbReference type="ARBA" id="ARBA00023239"/>
    </source>
</evidence>
<keyword evidence="10" id="KW-1185">Reference proteome</keyword>
<protein>
    <recommendedName>
        <fullName evidence="4">dTDP-glucose 4,6-dehydratase</fullName>
        <ecNumber evidence="4">4.2.1.46</ecNumber>
    </recommendedName>
</protein>
<dbReference type="Pfam" id="PF16363">
    <property type="entry name" value="GDP_Man_Dehyd"/>
    <property type="match status" value="2"/>
</dbReference>
<gene>
    <name evidence="9" type="ORF">MKP05_16375</name>
</gene>
<dbReference type="SUPFAM" id="SSF51735">
    <property type="entry name" value="NAD(P)-binding Rossmann-fold domains"/>
    <property type="match status" value="1"/>
</dbReference>
<reference evidence="9 10" key="1">
    <citation type="submission" date="2022-02" db="EMBL/GenBank/DDBJ databases">
        <title>Halomonas fukangensis sp. nov., a halophilic bacterium isolated from a bulk soil of Kalidium foliatum at Fukang.</title>
        <authorList>
            <person name="Huang Y."/>
        </authorList>
    </citation>
    <scope>NUCLEOTIDE SEQUENCE [LARGE SCALE GENOMIC DNA]</scope>
    <source>
        <strain evidence="9 10">EGI 63088</strain>
    </source>
</reference>
<evidence type="ECO:0000256" key="2">
    <source>
        <dbReference type="ARBA" id="ARBA00001911"/>
    </source>
</evidence>
<evidence type="ECO:0000256" key="3">
    <source>
        <dbReference type="ARBA" id="ARBA00008178"/>
    </source>
</evidence>
<evidence type="ECO:0000259" key="8">
    <source>
        <dbReference type="Pfam" id="PF16363"/>
    </source>
</evidence>
<comment type="similarity">
    <text evidence="3">Belongs to the NAD(P)-dependent epimerase/dehydratase family. dTDP-glucose dehydratase subfamily.</text>
</comment>
<evidence type="ECO:0000313" key="9">
    <source>
        <dbReference type="EMBL" id="MCH4564678.1"/>
    </source>
</evidence>
<dbReference type="Gene3D" id="3.40.50.720">
    <property type="entry name" value="NAD(P)-binding Rossmann-like Domain"/>
    <property type="match status" value="1"/>
</dbReference>
<feature type="compositionally biased region" description="Polar residues" evidence="7">
    <location>
        <begin position="172"/>
        <end position="185"/>
    </location>
</feature>
<evidence type="ECO:0000256" key="4">
    <source>
        <dbReference type="ARBA" id="ARBA00011990"/>
    </source>
</evidence>
<proteinExistence type="inferred from homology"/>
<feature type="compositionally biased region" description="Low complexity" evidence="7">
    <location>
        <begin position="201"/>
        <end position="211"/>
    </location>
</feature>
<comment type="cofactor">
    <cofactor evidence="2">
        <name>NAD(+)</name>
        <dbReference type="ChEBI" id="CHEBI:57540"/>
    </cofactor>
</comment>
<feature type="domain" description="NAD(P)-binding" evidence="8">
    <location>
        <begin position="193"/>
        <end position="390"/>
    </location>
</feature>
<feature type="domain" description="NAD(P)-binding" evidence="8">
    <location>
        <begin position="6"/>
        <end position="147"/>
    </location>
</feature>
<organism evidence="9 10">
    <name type="scientific">Halomonas flagellata</name>
    <dbReference type="NCBI Taxonomy" id="2920385"/>
    <lineage>
        <taxon>Bacteria</taxon>
        <taxon>Pseudomonadati</taxon>
        <taxon>Pseudomonadota</taxon>
        <taxon>Gammaproteobacteria</taxon>
        <taxon>Oceanospirillales</taxon>
        <taxon>Halomonadaceae</taxon>
        <taxon>Halomonas</taxon>
    </lineage>
</organism>
<comment type="catalytic activity">
    <reaction evidence="1">
        <text>dTDP-alpha-D-glucose = dTDP-4-dehydro-6-deoxy-alpha-D-glucose + H2O</text>
        <dbReference type="Rhea" id="RHEA:17221"/>
        <dbReference type="ChEBI" id="CHEBI:15377"/>
        <dbReference type="ChEBI" id="CHEBI:57477"/>
        <dbReference type="ChEBI" id="CHEBI:57649"/>
        <dbReference type="EC" id="4.2.1.46"/>
    </reaction>
</comment>
<dbReference type="InterPro" id="IPR036291">
    <property type="entry name" value="NAD(P)-bd_dom_sf"/>
</dbReference>
<dbReference type="RefSeq" id="WP_240569289.1">
    <property type="nucleotide sequence ID" value="NZ_JAKVPY010000022.1"/>
</dbReference>
<feature type="region of interest" description="Disordered" evidence="7">
    <location>
        <begin position="144"/>
        <end position="211"/>
    </location>
</feature>
<feature type="compositionally biased region" description="Basic and acidic residues" evidence="7">
    <location>
        <begin position="148"/>
        <end position="165"/>
    </location>
</feature>
<evidence type="ECO:0000256" key="1">
    <source>
        <dbReference type="ARBA" id="ARBA00001539"/>
    </source>
</evidence>
<dbReference type="EMBL" id="JAKVPY010000022">
    <property type="protein sequence ID" value="MCH4564678.1"/>
    <property type="molecule type" value="Genomic_DNA"/>
</dbReference>
<name>A0ABS9RXU3_9GAMM</name>
<evidence type="ECO:0000313" key="10">
    <source>
        <dbReference type="Proteomes" id="UP001202117"/>
    </source>
</evidence>
<evidence type="ECO:0000256" key="5">
    <source>
        <dbReference type="ARBA" id="ARBA00023027"/>
    </source>
</evidence>
<dbReference type="InterPro" id="IPR005888">
    <property type="entry name" value="dTDP_Gluc_deHydtase"/>
</dbReference>
<dbReference type="CDD" id="cd05246">
    <property type="entry name" value="dTDP_GD_SDR_e"/>
    <property type="match status" value="1"/>
</dbReference>
<keyword evidence="6" id="KW-0456">Lyase</keyword>
<sequence>MPKTFLITGGAGFIGSAVVRELIANTDHSVVNVDKLTYAGNLESLEEVADSPRYAFIHADICDAPAMHRAFAEHRPDVVMHLAAESHVDRSIDAPAEFIQTNVVGTSVLLEAARGYWKALQESDPEKAAGFRFHHVSTDEVYGDLGECEERGVRSEGQSGEEKPLASEALTPHTSQARSALTSPQGAHKPAGRSLFTEETPYAPSSPYSASKAGSDYLVRAWQRTFGLPTLLTNCSNNYGPYQFPEKLIPLMILNALAGKPLPVYGDGQQVRDWLYVEDHARALIKVATEGRVGETYNIGGHNEKANLEVVEAICEILDELVLDEGRGVRSEENNPSQAKRLPLTPHRELITFVADRPGHDRRYAIDAGKIERELGWVPQETFETGLRKTVEWYLDNREWW</sequence>
<dbReference type="Gene3D" id="3.90.25.10">
    <property type="entry name" value="UDP-galactose 4-epimerase, domain 1"/>
    <property type="match status" value="1"/>
</dbReference>
<dbReference type="InterPro" id="IPR016040">
    <property type="entry name" value="NAD(P)-bd_dom"/>
</dbReference>
<dbReference type="PANTHER" id="PTHR43000">
    <property type="entry name" value="DTDP-D-GLUCOSE 4,6-DEHYDRATASE-RELATED"/>
    <property type="match status" value="1"/>
</dbReference>
<accession>A0ABS9RXU3</accession>
<keyword evidence="5" id="KW-0520">NAD</keyword>